<evidence type="ECO:0000256" key="1">
    <source>
        <dbReference type="ARBA" id="ARBA00004613"/>
    </source>
</evidence>
<evidence type="ECO:0000313" key="7">
    <source>
        <dbReference type="Proteomes" id="UP000762676"/>
    </source>
</evidence>
<dbReference type="GO" id="GO:0005615">
    <property type="term" value="C:extracellular space"/>
    <property type="evidence" value="ECO:0007669"/>
    <property type="project" value="TreeGrafter"/>
</dbReference>
<evidence type="ECO:0000256" key="2">
    <source>
        <dbReference type="ARBA" id="ARBA00010701"/>
    </source>
</evidence>
<dbReference type="InterPro" id="IPR013818">
    <property type="entry name" value="Lipase"/>
</dbReference>
<dbReference type="Proteomes" id="UP000762676">
    <property type="component" value="Unassembled WGS sequence"/>
</dbReference>
<dbReference type="PANTHER" id="PTHR11610">
    <property type="entry name" value="LIPASE"/>
    <property type="match status" value="1"/>
</dbReference>
<evidence type="ECO:0000313" key="6">
    <source>
        <dbReference type="EMBL" id="GFS01083.1"/>
    </source>
</evidence>
<dbReference type="Pfam" id="PF00151">
    <property type="entry name" value="Lipase"/>
    <property type="match status" value="1"/>
</dbReference>
<dbReference type="Gene3D" id="3.40.50.1820">
    <property type="entry name" value="alpha/beta hydrolase"/>
    <property type="match status" value="1"/>
</dbReference>
<evidence type="ECO:0000256" key="4">
    <source>
        <dbReference type="RuleBase" id="RU004262"/>
    </source>
</evidence>
<evidence type="ECO:0000256" key="3">
    <source>
        <dbReference type="ARBA" id="ARBA00022525"/>
    </source>
</evidence>
<protein>
    <submittedName>
        <fullName evidence="6">Pancreatic lipase-related protein 2</fullName>
    </submittedName>
</protein>
<proteinExistence type="inferred from homology"/>
<keyword evidence="7" id="KW-1185">Reference proteome</keyword>
<dbReference type="InterPro" id="IPR000734">
    <property type="entry name" value="TAG_lipase"/>
</dbReference>
<evidence type="ECO:0000259" key="5">
    <source>
        <dbReference type="Pfam" id="PF00151"/>
    </source>
</evidence>
<keyword evidence="3" id="KW-0964">Secreted</keyword>
<feature type="domain" description="Lipase" evidence="5">
    <location>
        <begin position="4"/>
        <end position="101"/>
    </location>
</feature>
<dbReference type="GO" id="GO:0016042">
    <property type="term" value="P:lipid catabolic process"/>
    <property type="evidence" value="ECO:0007669"/>
    <property type="project" value="TreeGrafter"/>
</dbReference>
<dbReference type="InterPro" id="IPR029058">
    <property type="entry name" value="AB_hydrolase_fold"/>
</dbReference>
<dbReference type="SUPFAM" id="SSF53474">
    <property type="entry name" value="alpha/beta-Hydrolases"/>
    <property type="match status" value="1"/>
</dbReference>
<accession>A0AAV4HSB9</accession>
<sequence length="125" mass="13828">MEVLVDVSGIDPMAIQLLGISMGVHVAGQASRQFRIGRITALDPSGPFYELLPRFLRLDTTDADFVEAVHSSLFFGSVNPYVGHVNYMINDALTQAGCPAETGKFHEVFQFTHSHPDRIYCIVPF</sequence>
<comment type="subcellular location">
    <subcellularLocation>
        <location evidence="1">Secreted</location>
    </subcellularLocation>
</comment>
<gene>
    <name evidence="6" type="ORF">ElyMa_002829500</name>
</gene>
<comment type="caution">
    <text evidence="6">The sequence shown here is derived from an EMBL/GenBank/DDBJ whole genome shotgun (WGS) entry which is preliminary data.</text>
</comment>
<comment type="similarity">
    <text evidence="2 4">Belongs to the AB hydrolase superfamily. Lipase family.</text>
</comment>
<dbReference type="AlphaFoldDB" id="A0AAV4HSB9"/>
<name>A0AAV4HSB9_9GAST</name>
<dbReference type="EMBL" id="BMAT01005869">
    <property type="protein sequence ID" value="GFS01083.1"/>
    <property type="molecule type" value="Genomic_DNA"/>
</dbReference>
<dbReference type="GO" id="GO:0016298">
    <property type="term" value="F:lipase activity"/>
    <property type="evidence" value="ECO:0007669"/>
    <property type="project" value="InterPro"/>
</dbReference>
<organism evidence="6 7">
    <name type="scientific">Elysia marginata</name>
    <dbReference type="NCBI Taxonomy" id="1093978"/>
    <lineage>
        <taxon>Eukaryota</taxon>
        <taxon>Metazoa</taxon>
        <taxon>Spiralia</taxon>
        <taxon>Lophotrochozoa</taxon>
        <taxon>Mollusca</taxon>
        <taxon>Gastropoda</taxon>
        <taxon>Heterobranchia</taxon>
        <taxon>Euthyneura</taxon>
        <taxon>Panpulmonata</taxon>
        <taxon>Sacoglossa</taxon>
        <taxon>Placobranchoidea</taxon>
        <taxon>Plakobranchidae</taxon>
        <taxon>Elysia</taxon>
    </lineage>
</organism>
<reference evidence="6 7" key="1">
    <citation type="journal article" date="2021" name="Elife">
        <title>Chloroplast acquisition without the gene transfer in kleptoplastic sea slugs, Plakobranchus ocellatus.</title>
        <authorList>
            <person name="Maeda T."/>
            <person name="Takahashi S."/>
            <person name="Yoshida T."/>
            <person name="Shimamura S."/>
            <person name="Takaki Y."/>
            <person name="Nagai Y."/>
            <person name="Toyoda A."/>
            <person name="Suzuki Y."/>
            <person name="Arimoto A."/>
            <person name="Ishii H."/>
            <person name="Satoh N."/>
            <person name="Nishiyama T."/>
            <person name="Hasebe M."/>
            <person name="Maruyama T."/>
            <person name="Minagawa J."/>
            <person name="Obokata J."/>
            <person name="Shigenobu S."/>
        </authorList>
    </citation>
    <scope>NUCLEOTIDE SEQUENCE [LARGE SCALE GENOMIC DNA]</scope>
</reference>